<gene>
    <name evidence="3" type="ORF">L21SP4_00529</name>
</gene>
<evidence type="ECO:0000256" key="1">
    <source>
        <dbReference type="ARBA" id="ARBA00022729"/>
    </source>
</evidence>
<keyword evidence="4" id="KW-1185">Reference proteome</keyword>
<dbReference type="AlphaFoldDB" id="A0A0G3EBI1"/>
<protein>
    <submittedName>
        <fullName evidence="3">Glycosyl hydrolases family 2</fullName>
    </submittedName>
</protein>
<organism evidence="3 4">
    <name type="scientific">Kiritimatiella glycovorans</name>
    <dbReference type="NCBI Taxonomy" id="1307763"/>
    <lineage>
        <taxon>Bacteria</taxon>
        <taxon>Pseudomonadati</taxon>
        <taxon>Kiritimatiellota</taxon>
        <taxon>Kiritimatiellia</taxon>
        <taxon>Kiritimatiellales</taxon>
        <taxon>Kiritimatiellaceae</taxon>
        <taxon>Kiritimatiella</taxon>
    </lineage>
</organism>
<dbReference type="EMBL" id="CP010904">
    <property type="protein sequence ID" value="AKJ63801.1"/>
    <property type="molecule type" value="Genomic_DNA"/>
</dbReference>
<dbReference type="Gene3D" id="2.60.120.260">
    <property type="entry name" value="Galactose-binding domain-like"/>
    <property type="match status" value="1"/>
</dbReference>
<dbReference type="KEGG" id="vbl:L21SP4_00529"/>
<evidence type="ECO:0000313" key="3">
    <source>
        <dbReference type="EMBL" id="AKJ63801.1"/>
    </source>
</evidence>
<dbReference type="Proteomes" id="UP000035268">
    <property type="component" value="Chromosome"/>
</dbReference>
<dbReference type="InterPro" id="IPR008979">
    <property type="entry name" value="Galactose-bd-like_sf"/>
</dbReference>
<dbReference type="NCBIfam" id="NF045579">
    <property type="entry name" value="rhamnoside_JR"/>
    <property type="match status" value="1"/>
</dbReference>
<dbReference type="PANTHER" id="PTHR43817">
    <property type="entry name" value="GLYCOSYL HYDROLASE"/>
    <property type="match status" value="1"/>
</dbReference>
<name>A0A0G3EBI1_9BACT</name>
<evidence type="ECO:0000313" key="4">
    <source>
        <dbReference type="Proteomes" id="UP000035268"/>
    </source>
</evidence>
<reference evidence="4" key="1">
    <citation type="submission" date="2015-02" db="EMBL/GenBank/DDBJ databases">
        <title>Description and complete genome sequence of the first cultured representative of the subdivision 5 of the Verrucomicrobia phylum.</title>
        <authorList>
            <person name="Spring S."/>
            <person name="Bunk B."/>
            <person name="Sproer C."/>
            <person name="Klenk H.-P."/>
        </authorList>
    </citation>
    <scope>NUCLEOTIDE SEQUENCE [LARGE SCALE GENOMIC DNA]</scope>
    <source>
        <strain evidence="4">L21-Fru-AB</strain>
    </source>
</reference>
<dbReference type="Pfam" id="PF17132">
    <property type="entry name" value="Glyco_hydro_106"/>
    <property type="match status" value="2"/>
</dbReference>
<proteinExistence type="predicted"/>
<evidence type="ECO:0000256" key="2">
    <source>
        <dbReference type="ARBA" id="ARBA00022801"/>
    </source>
</evidence>
<dbReference type="PATRIC" id="fig|1609981.3.peg.550"/>
<accession>A0A0G3EBI1</accession>
<keyword evidence="1" id="KW-0732">Signal</keyword>
<dbReference type="STRING" id="1307763.L21SP4_00529"/>
<dbReference type="RefSeq" id="WP_052881197.1">
    <property type="nucleotide sequence ID" value="NZ_CP010904.1"/>
</dbReference>
<dbReference type="GO" id="GO:0004553">
    <property type="term" value="F:hydrolase activity, hydrolyzing O-glycosyl compounds"/>
    <property type="evidence" value="ECO:0007669"/>
    <property type="project" value="UniProtKB-ARBA"/>
</dbReference>
<sequence>MNGNVTPEGITADLESMDRAGLGGFQAFHVTVGIPQGPVDYMSDEWLDLMHHTLREADRLDLEVCLHNCAGWSSSGGPWITPEYSMQRLVWSETTVSGSSSFHDRLAKPEHKLGYYRDIAVLAFPAAAPGNGSREPFRIRDWKGKTGLERDTVCAPDERTAPAHARISRRDLVDLTAQLDAEDRLKWEVPEGDWTILRLGHTTTGVRNHPAPPEGLGLECDKLSRTAAELHWNHAVQPVIDKAGPLSGRVLNNVLIDSYEVHQQNWTRGLGGEFRRRRGYDLFPWLPCLTGRVVESIDVSERFLYDFRRTIADLFNEHYFGHFAEMAHRNGMRLSIEPYSHVGNFNHIEAAGYADIPMGEWWVHYPIEGDGGFYKWTVKLAASAAHTYGRRLVGAEAFTAQPDDAGFVNHPYRLKPLGDFFFCRGVNRYIFHTFAHHPSTEAWPGMTMGRWGSQFHRGNPWWEPGRAWMKYLARCQHMLQEGSFVADLCYYTGEHAPDSGEHRIDMKPRPPAGYDFDLCDTEILMRMEARDGRITLPSGMSYRLLVLPHGPQRPEVLNKIEELVRAGAAVTGPRPVRAPGLSGYPACDDRVKRIAAELWNPENPQHVLAPTPLKDLLAELGVLPDFEVEGLTVRTDAPYPSVDYIHRREDGKDWYFIANTSFEPQTVRARFRCAAPVIEFWDPERGAIEIAADSGGTGDGRTRLTLNLGPAESRFVVFRRTTSPGAVAEVRGTERHERLRLEGPWTVRFPPGRGAPAHIRLDELISWPDHEQAGVKYFSGTAQYEHTFNLSGGGLRDGGRYVLDLGDVDVMAEIILNGENLGILWKPPFSVDITDALRAGKNRIEIRVTNTGANRLIGDERYPPEIAEWHKDRLHGLRIGRFPDWYPDSPPPAARERVTFVPFRHHDRTSKLQASGLQGPIRIFSVSGGGAE</sequence>
<reference evidence="3 4" key="2">
    <citation type="journal article" date="2016" name="ISME J.">
        <title>Characterization of the first cultured representative of Verrucomicrobia subdivision 5 indicates the proposal of a novel phylum.</title>
        <authorList>
            <person name="Spring S."/>
            <person name="Bunk B."/>
            <person name="Sproer C."/>
            <person name="Schumann P."/>
            <person name="Rohde M."/>
            <person name="Tindall B.J."/>
            <person name="Klenk H.P."/>
        </authorList>
    </citation>
    <scope>NUCLEOTIDE SEQUENCE [LARGE SCALE GENOMIC DNA]</scope>
    <source>
        <strain evidence="3 4">L21-Fru-AB</strain>
    </source>
</reference>
<dbReference type="SUPFAM" id="SSF49785">
    <property type="entry name" value="Galactose-binding domain-like"/>
    <property type="match status" value="1"/>
</dbReference>
<keyword evidence="2 3" id="KW-0378">Hydrolase</keyword>
<dbReference type="PANTHER" id="PTHR43817:SF1">
    <property type="entry name" value="HYDROLASE, FAMILY 43, PUTATIVE (AFU_ORTHOLOGUE AFUA_3G01660)-RELATED"/>
    <property type="match status" value="1"/>
</dbReference>